<dbReference type="EMBL" id="SMBZ01000036">
    <property type="protein sequence ID" value="TCV10191.1"/>
    <property type="molecule type" value="Genomic_DNA"/>
</dbReference>
<dbReference type="OrthoDB" id="6659578at2"/>
<gene>
    <name evidence="2" type="ORF">EDC17_103636</name>
</gene>
<comment type="caution">
    <text evidence="2">The sequence shown here is derived from an EMBL/GenBank/DDBJ whole genome shotgun (WGS) entry which is preliminary data.</text>
</comment>
<dbReference type="NCBIfam" id="TIGR00199">
    <property type="entry name" value="PncC_domain"/>
    <property type="match status" value="1"/>
</dbReference>
<dbReference type="RefSeq" id="WP_132778374.1">
    <property type="nucleotide sequence ID" value="NZ_SMBZ01000036.1"/>
</dbReference>
<evidence type="ECO:0000313" key="3">
    <source>
        <dbReference type="Proteomes" id="UP000295197"/>
    </source>
</evidence>
<evidence type="ECO:0000313" key="2">
    <source>
        <dbReference type="EMBL" id="TCV10191.1"/>
    </source>
</evidence>
<evidence type="ECO:0000259" key="1">
    <source>
        <dbReference type="Pfam" id="PF02464"/>
    </source>
</evidence>
<dbReference type="Gene3D" id="3.90.950.20">
    <property type="entry name" value="CinA-like"/>
    <property type="match status" value="1"/>
</dbReference>
<name>A0A4V2VU18_9SPHI</name>
<dbReference type="InterPro" id="IPR036653">
    <property type="entry name" value="CinA-like_C"/>
</dbReference>
<keyword evidence="3" id="KW-1185">Reference proteome</keyword>
<dbReference type="SUPFAM" id="SSF142433">
    <property type="entry name" value="CinA-like"/>
    <property type="match status" value="1"/>
</dbReference>
<sequence>MKRKIDEPAMHRCGEYLAERGLKLMCAESMTAGFLSSTWALEVCSGNYYLGSIVCYDDSIKKNLLGIPQSILDAHTAESIETTLALVEGLEKLVADADVYVAVTGLAFDSPNPNQHRPVGTVYYVFSYRGKRKVFEKHFEGNAGAILIQTCNSIYADLYKWIQQFN</sequence>
<protein>
    <submittedName>
        <fullName evidence="2">Nicotinamide-nucleotide amidase</fullName>
    </submittedName>
</protein>
<dbReference type="InterPro" id="IPR008136">
    <property type="entry name" value="CinA_C"/>
</dbReference>
<organism evidence="2 3">
    <name type="scientific">Sphingobacterium alimentarium</name>
    <dbReference type="NCBI Taxonomy" id="797292"/>
    <lineage>
        <taxon>Bacteria</taxon>
        <taxon>Pseudomonadati</taxon>
        <taxon>Bacteroidota</taxon>
        <taxon>Sphingobacteriia</taxon>
        <taxon>Sphingobacteriales</taxon>
        <taxon>Sphingobacteriaceae</taxon>
        <taxon>Sphingobacterium</taxon>
    </lineage>
</organism>
<dbReference type="AlphaFoldDB" id="A0A4V2VU18"/>
<accession>A0A4V2VU18</accession>
<proteinExistence type="predicted"/>
<dbReference type="Proteomes" id="UP000295197">
    <property type="component" value="Unassembled WGS sequence"/>
</dbReference>
<dbReference type="Pfam" id="PF02464">
    <property type="entry name" value="CinA"/>
    <property type="match status" value="1"/>
</dbReference>
<reference evidence="2 3" key="1">
    <citation type="submission" date="2019-03" db="EMBL/GenBank/DDBJ databases">
        <title>Genomic Encyclopedia of Type Strains, Phase IV (KMG-IV): sequencing the most valuable type-strain genomes for metagenomic binning, comparative biology and taxonomic classification.</title>
        <authorList>
            <person name="Goeker M."/>
        </authorList>
    </citation>
    <scope>NUCLEOTIDE SEQUENCE [LARGE SCALE GENOMIC DNA]</scope>
    <source>
        <strain evidence="2 3">DSM 22362</strain>
    </source>
</reference>
<feature type="domain" description="CinA C-terminal" evidence="1">
    <location>
        <begin position="9"/>
        <end position="157"/>
    </location>
</feature>